<name>A0A654BLK8_BACMY</name>
<reference evidence="1 2" key="1">
    <citation type="submission" date="2019-10" db="EMBL/GenBank/DDBJ databases">
        <authorList>
            <person name="Karimi E."/>
        </authorList>
    </citation>
    <scope>NUCLEOTIDE SEQUENCE [LARGE SCALE GENOMIC DNA]</scope>
    <source>
        <strain evidence="1">Bacillus sp. 71</strain>
    </source>
</reference>
<accession>A0A654BLK8</accession>
<organism evidence="1 2">
    <name type="scientific">Bacillus mycoides</name>
    <dbReference type="NCBI Taxonomy" id="1405"/>
    <lineage>
        <taxon>Bacteria</taxon>
        <taxon>Bacillati</taxon>
        <taxon>Bacillota</taxon>
        <taxon>Bacilli</taxon>
        <taxon>Bacillales</taxon>
        <taxon>Bacillaceae</taxon>
        <taxon>Bacillus</taxon>
        <taxon>Bacillus cereus group</taxon>
    </lineage>
</organism>
<dbReference type="Proteomes" id="UP000437562">
    <property type="component" value="Unassembled WGS sequence"/>
</dbReference>
<proteinExistence type="predicted"/>
<dbReference type="EMBL" id="CABWMC010000032">
    <property type="protein sequence ID" value="VXC81493.1"/>
    <property type="molecule type" value="Genomic_DNA"/>
</dbReference>
<sequence>MSEGKEILSKSWIKESTEMIQNQHCYLFTYVGYEKKRVFIHIVK</sequence>
<dbReference type="AlphaFoldDB" id="A0A654BLK8"/>
<evidence type="ECO:0000313" key="1">
    <source>
        <dbReference type="EMBL" id="VXC81493.1"/>
    </source>
</evidence>
<protein>
    <submittedName>
        <fullName evidence="1">Uncharacterized protein</fullName>
    </submittedName>
</protein>
<evidence type="ECO:0000313" key="2">
    <source>
        <dbReference type="Proteomes" id="UP000437562"/>
    </source>
</evidence>
<gene>
    <name evidence="1" type="ORF">BACI71_70565</name>
</gene>